<feature type="domain" description="BIG2" evidence="2">
    <location>
        <begin position="61"/>
        <end position="108"/>
    </location>
</feature>
<dbReference type="Pfam" id="PF02368">
    <property type="entry name" value="Big_2"/>
    <property type="match status" value="1"/>
</dbReference>
<protein>
    <submittedName>
        <fullName evidence="3">Ig-like domain-containing protein</fullName>
    </submittedName>
</protein>
<accession>A0A9D9DH71</accession>
<evidence type="ECO:0000256" key="1">
    <source>
        <dbReference type="SAM" id="SignalP"/>
    </source>
</evidence>
<dbReference type="InterPro" id="IPR003343">
    <property type="entry name" value="Big_2"/>
</dbReference>
<organism evidence="3 4">
    <name type="scientific">Candidatus Alloenteromonas pullistercoris</name>
    <dbReference type="NCBI Taxonomy" id="2840785"/>
    <lineage>
        <taxon>Bacteria</taxon>
        <taxon>Bacillati</taxon>
        <taxon>Bacillota</taxon>
        <taxon>Bacillota incertae sedis</taxon>
        <taxon>Candidatus Alloenteromonas</taxon>
    </lineage>
</organism>
<comment type="caution">
    <text evidence="3">The sequence shown here is derived from an EMBL/GenBank/DDBJ whole genome shotgun (WGS) entry which is preliminary data.</text>
</comment>
<keyword evidence="1" id="KW-0732">Signal</keyword>
<dbReference type="Gene3D" id="2.60.40.1080">
    <property type="match status" value="1"/>
</dbReference>
<evidence type="ECO:0000313" key="4">
    <source>
        <dbReference type="Proteomes" id="UP000823634"/>
    </source>
</evidence>
<gene>
    <name evidence="3" type="ORF">IAC61_01895</name>
</gene>
<dbReference type="InterPro" id="IPR008964">
    <property type="entry name" value="Invasin/intimin_cell_adhesion"/>
</dbReference>
<feature type="chain" id="PRO_5039726103" evidence="1">
    <location>
        <begin position="22"/>
        <end position="759"/>
    </location>
</feature>
<dbReference type="SUPFAM" id="SSF49373">
    <property type="entry name" value="Invasin/intimin cell-adhesion fragments"/>
    <property type="match status" value="1"/>
</dbReference>
<name>A0A9D9DH71_9FIRM</name>
<evidence type="ECO:0000259" key="2">
    <source>
        <dbReference type="Pfam" id="PF02368"/>
    </source>
</evidence>
<dbReference type="Proteomes" id="UP000823634">
    <property type="component" value="Unassembled WGS sequence"/>
</dbReference>
<sequence length="759" mass="82695">MKKTSLLVTSLCLSLALCSCGEGTSSVPSESTSSESSLTENPITIVTRDDELAIGQTITLAYRVEGDLDVVFSSSNPEIATVDDYAQVSGVSEGTVTITIALADNPSVSASIELSVYKPFFLTEQGYINGTVDTRDARDGVVTIGGGQTQLLVNELGQDWYFSCHIVHNGYENNDPLGRFGLGSFWVDTLHPIGNNMFWYGLRPSGDGSSGVFTPYYGGWRYQTGITNHEDLVSTFEVKPGEGVDLTIMRHGQYHYFHMEQGDVKFGYAVEFFDNQDTFPGIYSQNQLLTITEFESSSDPEVVKNKLNEFQSAEEIAINGFDTRLQNGRTYQMSSTISPELTPIKDVTYNLVTPLEGVSLTPEGSLTIDPGVTGTFRVQAVASNNPNAKATVKYEAIAESSPSEGPYNESLLVGEAAIDGETVSFNGGSGYVPLSNPLGENQYAEVELNIASGNGRVGLLLGRHGYFQQDYAEFVIGNDNARTIKYGSLEESFSTPYARDGSNLYRTATLGLLNRDGRVYVYADGRLLKSFEASSNGDIYPVVYSEGVVASAKIVYVCSGLEAVESVLSAYPYYVGGYVETDSNGHSLMAYDFPGTDMNWPPMNDYQNGLKWREALKGELDISFTISSLIPMLSGSSYDSKILLYLQSESPTCSLQLVIKGTAQNPIYSLCPNFDDATWTEYPLADYGIDFSGEITFRVVKLVEGLQVYINGIRVLEDSDALLNDNYDWSNDSLSTPGLGTFRCGATVSEFSVSAYQEA</sequence>
<evidence type="ECO:0000313" key="3">
    <source>
        <dbReference type="EMBL" id="MBO8426055.1"/>
    </source>
</evidence>
<feature type="signal peptide" evidence="1">
    <location>
        <begin position="1"/>
        <end position="21"/>
    </location>
</feature>
<proteinExistence type="predicted"/>
<reference evidence="3" key="2">
    <citation type="journal article" date="2021" name="PeerJ">
        <title>Extensive microbial diversity within the chicken gut microbiome revealed by metagenomics and culture.</title>
        <authorList>
            <person name="Gilroy R."/>
            <person name="Ravi A."/>
            <person name="Getino M."/>
            <person name="Pursley I."/>
            <person name="Horton D.L."/>
            <person name="Alikhan N.F."/>
            <person name="Baker D."/>
            <person name="Gharbi K."/>
            <person name="Hall N."/>
            <person name="Watson M."/>
            <person name="Adriaenssens E.M."/>
            <person name="Foster-Nyarko E."/>
            <person name="Jarju S."/>
            <person name="Secka A."/>
            <person name="Antonio M."/>
            <person name="Oren A."/>
            <person name="Chaudhuri R.R."/>
            <person name="La Ragione R."/>
            <person name="Hildebrand F."/>
            <person name="Pallen M.J."/>
        </authorList>
    </citation>
    <scope>NUCLEOTIDE SEQUENCE</scope>
    <source>
        <strain evidence="3">17113</strain>
    </source>
</reference>
<dbReference type="AlphaFoldDB" id="A0A9D9DH71"/>
<dbReference type="PROSITE" id="PS51257">
    <property type="entry name" value="PROKAR_LIPOPROTEIN"/>
    <property type="match status" value="1"/>
</dbReference>
<reference evidence="3" key="1">
    <citation type="submission" date="2020-10" db="EMBL/GenBank/DDBJ databases">
        <authorList>
            <person name="Gilroy R."/>
        </authorList>
    </citation>
    <scope>NUCLEOTIDE SEQUENCE</scope>
    <source>
        <strain evidence="3">17113</strain>
    </source>
</reference>
<dbReference type="EMBL" id="JADINA010000014">
    <property type="protein sequence ID" value="MBO8426055.1"/>
    <property type="molecule type" value="Genomic_DNA"/>
</dbReference>